<dbReference type="InterPro" id="IPR000997">
    <property type="entry name" value="Cholinesterase"/>
</dbReference>
<feature type="active site" description="Charge relay system" evidence="3">
    <location>
        <position position="336"/>
    </location>
</feature>
<evidence type="ECO:0000256" key="3">
    <source>
        <dbReference type="PIRSR" id="PIRSR600997-1"/>
    </source>
</evidence>
<feature type="domain" description="Carboxylesterase type B" evidence="5">
    <location>
        <begin position="25"/>
        <end position="524"/>
    </location>
</feature>
<accession>A0AAV7KDF1</accession>
<evidence type="ECO:0000256" key="1">
    <source>
        <dbReference type="ARBA" id="ARBA00005964"/>
    </source>
</evidence>
<dbReference type="SUPFAM" id="SSF53474">
    <property type="entry name" value="alpha/beta-Hydrolases"/>
    <property type="match status" value="1"/>
</dbReference>
<evidence type="ECO:0000256" key="4">
    <source>
        <dbReference type="SAM" id="SignalP"/>
    </source>
</evidence>
<dbReference type="GO" id="GO:0004104">
    <property type="term" value="F:cholinesterase activity"/>
    <property type="evidence" value="ECO:0007669"/>
    <property type="project" value="InterPro"/>
</dbReference>
<dbReference type="AlphaFoldDB" id="A0AAV7KDF1"/>
<gene>
    <name evidence="6" type="ORF">LOD99_15812</name>
</gene>
<dbReference type="InterPro" id="IPR019819">
    <property type="entry name" value="Carboxylesterase_B_CS"/>
</dbReference>
<organism evidence="6 7">
    <name type="scientific">Oopsacas minuta</name>
    <dbReference type="NCBI Taxonomy" id="111878"/>
    <lineage>
        <taxon>Eukaryota</taxon>
        <taxon>Metazoa</taxon>
        <taxon>Porifera</taxon>
        <taxon>Hexactinellida</taxon>
        <taxon>Hexasterophora</taxon>
        <taxon>Lyssacinosida</taxon>
        <taxon>Leucopsacidae</taxon>
        <taxon>Oopsacas</taxon>
    </lineage>
</organism>
<dbReference type="PROSITE" id="PS00941">
    <property type="entry name" value="CARBOXYLESTERASE_B_2"/>
    <property type="match status" value="1"/>
</dbReference>
<feature type="active site" description="Acyl-ester intermediate" evidence="3">
    <location>
        <position position="209"/>
    </location>
</feature>
<feature type="active site" description="Charge relay system" evidence="3">
    <location>
        <position position="442"/>
    </location>
</feature>
<evidence type="ECO:0000256" key="2">
    <source>
        <dbReference type="ARBA" id="ARBA00022801"/>
    </source>
</evidence>
<dbReference type="PANTHER" id="PTHR45570:SF2">
    <property type="entry name" value="ACETYLCHOLINESTERASE 1-LIKE"/>
    <property type="match status" value="1"/>
</dbReference>
<dbReference type="PANTHER" id="PTHR45570">
    <property type="entry name" value="CARBOXYLIC ESTER HYDROLASE"/>
    <property type="match status" value="1"/>
</dbReference>
<keyword evidence="4" id="KW-0732">Signal</keyword>
<dbReference type="Gene3D" id="3.40.50.1820">
    <property type="entry name" value="alpha/beta hydrolase"/>
    <property type="match status" value="1"/>
</dbReference>
<comment type="similarity">
    <text evidence="1">Belongs to the type-B carboxylesterase/lipase family.</text>
</comment>
<keyword evidence="2" id="KW-0378">Hydrolase</keyword>
<keyword evidence="7" id="KW-1185">Reference proteome</keyword>
<name>A0AAV7KDF1_9METZ</name>
<evidence type="ECO:0000259" key="5">
    <source>
        <dbReference type="Pfam" id="PF00135"/>
    </source>
</evidence>
<evidence type="ECO:0000313" key="7">
    <source>
        <dbReference type="Proteomes" id="UP001165289"/>
    </source>
</evidence>
<feature type="chain" id="PRO_5044023573" evidence="4">
    <location>
        <begin position="20"/>
        <end position="558"/>
    </location>
</feature>
<protein>
    <submittedName>
        <fullName evidence="6">Acetylcholinesterase isoform E4-E6</fullName>
    </submittedName>
</protein>
<dbReference type="Pfam" id="PF00135">
    <property type="entry name" value="COesterase"/>
    <property type="match status" value="1"/>
</dbReference>
<feature type="signal peptide" evidence="4">
    <location>
        <begin position="1"/>
        <end position="19"/>
    </location>
</feature>
<dbReference type="Proteomes" id="UP001165289">
    <property type="component" value="Unassembled WGS sequence"/>
</dbReference>
<dbReference type="InterPro" id="IPR029058">
    <property type="entry name" value="AB_hydrolase_fold"/>
</dbReference>
<dbReference type="InterPro" id="IPR002018">
    <property type="entry name" value="CarbesteraseB"/>
</dbReference>
<dbReference type="EMBL" id="JAKMXF010000110">
    <property type="protein sequence ID" value="KAI6658099.1"/>
    <property type="molecule type" value="Genomic_DNA"/>
</dbReference>
<reference evidence="6 7" key="1">
    <citation type="journal article" date="2023" name="BMC Biol.">
        <title>The compact genome of the sponge Oopsacas minuta (Hexactinellida) is lacking key metazoan core genes.</title>
        <authorList>
            <person name="Santini S."/>
            <person name="Schenkelaars Q."/>
            <person name="Jourda C."/>
            <person name="Duchesne M."/>
            <person name="Belahbib H."/>
            <person name="Rocher C."/>
            <person name="Selva M."/>
            <person name="Riesgo A."/>
            <person name="Vervoort M."/>
            <person name="Leys S.P."/>
            <person name="Kodjabachian L."/>
            <person name="Le Bivic A."/>
            <person name="Borchiellini C."/>
            <person name="Claverie J.M."/>
            <person name="Renard E."/>
        </authorList>
    </citation>
    <scope>NUCLEOTIDE SEQUENCE [LARGE SCALE GENOMIC DNA]</scope>
    <source>
        <strain evidence="6">SPO-2</strain>
    </source>
</reference>
<dbReference type="PRINTS" id="PR00878">
    <property type="entry name" value="CHOLNESTRASE"/>
</dbReference>
<evidence type="ECO:0000313" key="6">
    <source>
        <dbReference type="EMBL" id="KAI6658099.1"/>
    </source>
</evidence>
<proteinExistence type="inferred from homology"/>
<comment type="caution">
    <text evidence="6">The sequence shown here is derived from an EMBL/GenBank/DDBJ whole genome shotgun (WGS) entry which is preliminary data.</text>
</comment>
<sequence length="558" mass="63413">MTVLLLLLVISAVFQTVCDDRDDSITVNLPFGSITGYSNGESWEFYRIPYTDPPVGKLRWRPPKDFTPWTGNLDAKDPPPGCPQDCMTEPYACPTETSEDCLYLNIFTPLKWTQDPQESYDVLVYIHGGAYFQGSASCPLLDSRFLSNHTDTIVVTLNYRLGALGFLKNFWHGIDGNMGIQDQRMAMQWVKKYISYFGGKGKITLFGESSGAMSVAVHMVSPLSKGLYDYVIMESNGWTLPYRSSGDAELLGYQFIWRLGCVTIHCMQTKSTNKILKAQEMKIAVTDSLNLLMEVMPWSPIIDGVQLTQQPFVALMDMVSNKTLLPPQIVGTTTNEGFGFVKFVQRKLEIEQEYLYMIILFGLFKFKSGDVEKLYNDLYKPPRTNPEYIQRLSMIVGDYLFICPTRQYVRTVSEGDLIWSYIWSKPITYISKKNACYNFACHTAELPYVFGTVSLWGRQFSQEDKGLSEQTQAYWGNFAHAGSPNSGTSELQWPAYNTGEASQMYFDTPNPSVTNNYKNKVCEMLDGIGYNRGEVFEDNYAENIPVHETENKPRKEEL</sequence>